<sequence length="70" mass="8542">MKCRKEMHLIKSKIGNRKMFEQKENILSLNMEEESFIDKNEQNKECEKKNMDINTIHNFLVNNNFFFDLK</sequence>
<proteinExistence type="predicted"/>
<name>A0A024WTC7_PLAFA</name>
<dbReference type="Proteomes" id="UP000030699">
    <property type="component" value="Unassembled WGS sequence"/>
</dbReference>
<dbReference type="AlphaFoldDB" id="A0A024WTC7"/>
<reference evidence="1 2" key="2">
    <citation type="submission" date="2013-02" db="EMBL/GenBank/DDBJ databases">
        <title>The Genome Sequence of Plasmodium falciparum MaliPS096_E11.</title>
        <authorList>
            <consortium name="The Broad Institute Genome Sequencing Platform"/>
            <consortium name="The Broad Institute Genome Sequencing Center for Infectious Disease"/>
            <person name="Neafsey D."/>
            <person name="Cheeseman I."/>
            <person name="Volkman S."/>
            <person name="Adams J."/>
            <person name="Walker B."/>
            <person name="Young S.K."/>
            <person name="Zeng Q."/>
            <person name="Gargeya S."/>
            <person name="Fitzgerald M."/>
            <person name="Haas B."/>
            <person name="Abouelleil A."/>
            <person name="Alvarado L."/>
            <person name="Arachchi H.M."/>
            <person name="Berlin A.M."/>
            <person name="Chapman S.B."/>
            <person name="Dewar J."/>
            <person name="Goldberg J."/>
            <person name="Griggs A."/>
            <person name="Gujja S."/>
            <person name="Hansen M."/>
            <person name="Howarth C."/>
            <person name="Imamovic A."/>
            <person name="Larimer J."/>
            <person name="McCowan C."/>
            <person name="Murphy C."/>
            <person name="Neiman D."/>
            <person name="Pearson M."/>
            <person name="Priest M."/>
            <person name="Roberts A."/>
            <person name="Saif S."/>
            <person name="Shea T."/>
            <person name="Sisk P."/>
            <person name="Sykes S."/>
            <person name="Wortman J."/>
            <person name="Nusbaum C."/>
            <person name="Birren B."/>
        </authorList>
    </citation>
    <scope>NUCLEOTIDE SEQUENCE [LARGE SCALE GENOMIC DNA]</scope>
    <source>
        <strain evidence="1 2">MaliPS096_E11</strain>
    </source>
</reference>
<reference evidence="1 2" key="1">
    <citation type="submission" date="2013-02" db="EMBL/GenBank/DDBJ databases">
        <title>The Genome Annotation of Plasmodium falciparum MaliPS096_E11.</title>
        <authorList>
            <consortium name="The Broad Institute Genome Sequencing Platform"/>
            <consortium name="The Broad Institute Genome Sequencing Center for Infectious Disease"/>
            <person name="Neafsey D."/>
            <person name="Hoffman S."/>
            <person name="Volkman S."/>
            <person name="Rosenthal P."/>
            <person name="Walker B."/>
            <person name="Young S.K."/>
            <person name="Zeng Q."/>
            <person name="Gargeya S."/>
            <person name="Fitzgerald M."/>
            <person name="Haas B."/>
            <person name="Abouelleil A."/>
            <person name="Allen A.W."/>
            <person name="Alvarado L."/>
            <person name="Arachchi H.M."/>
            <person name="Berlin A.M."/>
            <person name="Chapman S.B."/>
            <person name="Gainer-Dewar J."/>
            <person name="Goldberg J."/>
            <person name="Griggs A."/>
            <person name="Gujja S."/>
            <person name="Hansen M."/>
            <person name="Howarth C."/>
            <person name="Imamovic A."/>
            <person name="Ireland A."/>
            <person name="Larimer J."/>
            <person name="McCowan C."/>
            <person name="Murphy C."/>
            <person name="Pearson M."/>
            <person name="Poon T.W."/>
            <person name="Priest M."/>
            <person name="Roberts A."/>
            <person name="Saif S."/>
            <person name="Shea T."/>
            <person name="Sisk P."/>
            <person name="Sykes S."/>
            <person name="Wortman J."/>
            <person name="Nusbaum C."/>
            <person name="Birren B."/>
        </authorList>
    </citation>
    <scope>NUCLEOTIDE SEQUENCE [LARGE SCALE GENOMIC DNA]</scope>
    <source>
        <strain evidence="1 2">MaliPS096_E11</strain>
    </source>
</reference>
<organism evidence="1 2">
    <name type="scientific">Plasmodium falciparum MaliPS096_E11</name>
    <dbReference type="NCBI Taxonomy" id="1036727"/>
    <lineage>
        <taxon>Eukaryota</taxon>
        <taxon>Sar</taxon>
        <taxon>Alveolata</taxon>
        <taxon>Apicomplexa</taxon>
        <taxon>Aconoidasida</taxon>
        <taxon>Haemosporida</taxon>
        <taxon>Plasmodiidae</taxon>
        <taxon>Plasmodium</taxon>
        <taxon>Plasmodium (Laverania)</taxon>
    </lineage>
</organism>
<dbReference type="EMBL" id="KI925538">
    <property type="protein sequence ID" value="ETW49766.1"/>
    <property type="molecule type" value="Genomic_DNA"/>
</dbReference>
<gene>
    <name evidence="1" type="ORF">PFMALIP_02125</name>
</gene>
<accession>A0A024WTC7</accession>
<evidence type="ECO:0000313" key="2">
    <source>
        <dbReference type="Proteomes" id="UP000030699"/>
    </source>
</evidence>
<protein>
    <submittedName>
        <fullName evidence="1">Uncharacterized protein</fullName>
    </submittedName>
</protein>
<evidence type="ECO:0000313" key="1">
    <source>
        <dbReference type="EMBL" id="ETW49766.1"/>
    </source>
</evidence>